<evidence type="ECO:0000256" key="3">
    <source>
        <dbReference type="ARBA" id="ARBA00023014"/>
    </source>
</evidence>
<gene>
    <name evidence="5" type="ORF">CFX1CAM_1356</name>
</gene>
<dbReference type="Pfam" id="PF00037">
    <property type="entry name" value="Fer4"/>
    <property type="match status" value="2"/>
</dbReference>
<keyword evidence="1" id="KW-0479">Metal-binding</keyword>
<reference evidence="6" key="1">
    <citation type="submission" date="2017-05" db="EMBL/GenBank/DDBJ databases">
        <authorList>
            <person name="Kirkegaard R."/>
            <person name="Mcilroy J S."/>
        </authorList>
    </citation>
    <scope>NUCLEOTIDE SEQUENCE [LARGE SCALE GENOMIC DNA]</scope>
</reference>
<feature type="domain" description="4Fe-4S ferredoxin-type" evidence="4">
    <location>
        <begin position="90"/>
        <end position="119"/>
    </location>
</feature>
<dbReference type="AlphaFoldDB" id="A0A1Y6K419"/>
<sequence>MKIAIASGKGGTGKTMVATSLAASLAPNYRVHLVDCDVEAPNTHLFLKPEVHASSSAVVNIPQIDPDICNLCGVCVEVCQFHALAMIAEQILVFPQLCHGCGSCTLACPMKAISEFPKEVGKLNQGKTAACIKNDFGVMTISEAMPTPIIYQLKALESGPSDVTLLDAPPGASCAVVATIYDADYVLLVTESTPFGLHDLEKALGIVSKIGSPAGVIINRDGIGDGQVEAYLAQTPYPILMKIPYHVKIAEGLGSGKLLVDIFPSLRVDFLNLFKQISESIST</sequence>
<evidence type="ECO:0000256" key="1">
    <source>
        <dbReference type="ARBA" id="ARBA00022723"/>
    </source>
</evidence>
<keyword evidence="3" id="KW-0411">Iron-sulfur</keyword>
<dbReference type="OrthoDB" id="9800558at2"/>
<keyword evidence="2" id="KW-0408">Iron</keyword>
<dbReference type="GO" id="GO:0051536">
    <property type="term" value="F:iron-sulfur cluster binding"/>
    <property type="evidence" value="ECO:0007669"/>
    <property type="project" value="UniProtKB-KW"/>
</dbReference>
<keyword evidence="6" id="KW-1185">Reference proteome</keyword>
<evidence type="ECO:0000313" key="5">
    <source>
        <dbReference type="EMBL" id="SMX54421.1"/>
    </source>
</evidence>
<dbReference type="PROSITE" id="PS51379">
    <property type="entry name" value="4FE4S_FER_2"/>
    <property type="match status" value="2"/>
</dbReference>
<dbReference type="PROSITE" id="PS00198">
    <property type="entry name" value="4FE4S_FER_1"/>
    <property type="match status" value="1"/>
</dbReference>
<dbReference type="InterPro" id="IPR017900">
    <property type="entry name" value="4Fe4S_Fe_S_CS"/>
</dbReference>
<name>A0A1Y6K419_9CHLR</name>
<protein>
    <submittedName>
        <fullName evidence="5">Cobyrinic acid ac-diamide synthase</fullName>
    </submittedName>
</protein>
<evidence type="ECO:0000259" key="4">
    <source>
        <dbReference type="PROSITE" id="PS51379"/>
    </source>
</evidence>
<dbReference type="InterPro" id="IPR017896">
    <property type="entry name" value="4Fe4S_Fe-S-bd"/>
</dbReference>
<proteinExistence type="predicted"/>
<dbReference type="InterPro" id="IPR002586">
    <property type="entry name" value="CobQ/CobB/MinD/ParA_Nub-bd_dom"/>
</dbReference>
<dbReference type="PANTHER" id="PTHR43063:SF1">
    <property type="entry name" value="4FE-4S CLUSTER CONTAINING PARA FAMILY ATPASE PROTEIN"/>
    <property type="match status" value="1"/>
</dbReference>
<accession>A0A1Y6K419</accession>
<evidence type="ECO:0000256" key="2">
    <source>
        <dbReference type="ARBA" id="ARBA00023004"/>
    </source>
</evidence>
<dbReference type="Gene3D" id="3.40.50.300">
    <property type="entry name" value="P-loop containing nucleotide triphosphate hydrolases"/>
    <property type="match status" value="2"/>
</dbReference>
<feature type="domain" description="4Fe-4S ferredoxin-type" evidence="4">
    <location>
        <begin position="60"/>
        <end position="89"/>
    </location>
</feature>
<dbReference type="SUPFAM" id="SSF52540">
    <property type="entry name" value="P-loop containing nucleoside triphosphate hydrolases"/>
    <property type="match status" value="1"/>
</dbReference>
<dbReference type="KEGG" id="abat:CFX1CAM_1356"/>
<dbReference type="EMBL" id="LT859958">
    <property type="protein sequence ID" value="SMX54421.1"/>
    <property type="molecule type" value="Genomic_DNA"/>
</dbReference>
<dbReference type="PANTHER" id="PTHR43063">
    <property type="entry name" value="4FE-4S CLUSTER CONTAINING PARA FAMILY ATPASE PROTEIN"/>
    <property type="match status" value="1"/>
</dbReference>
<evidence type="ECO:0000313" key="6">
    <source>
        <dbReference type="Proteomes" id="UP000195514"/>
    </source>
</evidence>
<dbReference type="GO" id="GO:0046872">
    <property type="term" value="F:metal ion binding"/>
    <property type="evidence" value="ECO:0007669"/>
    <property type="project" value="UniProtKB-KW"/>
</dbReference>
<dbReference type="Gene3D" id="3.30.70.20">
    <property type="match status" value="1"/>
</dbReference>
<dbReference type="RefSeq" id="WP_087862264.1">
    <property type="nucleotide sequence ID" value="NZ_LT859958.1"/>
</dbReference>
<organism evidence="5 6">
    <name type="scientific">Candidatus Brevifilum fermentans</name>
    <dbReference type="NCBI Taxonomy" id="1986204"/>
    <lineage>
        <taxon>Bacteria</taxon>
        <taxon>Bacillati</taxon>
        <taxon>Chloroflexota</taxon>
        <taxon>Anaerolineae</taxon>
        <taxon>Anaerolineales</taxon>
        <taxon>Anaerolineaceae</taxon>
        <taxon>Candidatus Brevifilum</taxon>
    </lineage>
</organism>
<dbReference type="Pfam" id="PF01656">
    <property type="entry name" value="CbiA"/>
    <property type="match status" value="1"/>
</dbReference>
<dbReference type="Proteomes" id="UP000195514">
    <property type="component" value="Chromosome I"/>
</dbReference>
<dbReference type="InterPro" id="IPR027417">
    <property type="entry name" value="P-loop_NTPase"/>
</dbReference>